<keyword evidence="1" id="KW-0963">Cytoplasm</keyword>
<keyword evidence="2" id="KW-0808">Transferase</keyword>
<dbReference type="Gene3D" id="3.90.550.10">
    <property type="entry name" value="Spore Coat Polysaccharide Biosynthesis Protein SpsA, Chain A"/>
    <property type="match status" value="1"/>
</dbReference>
<feature type="domain" description="MobA-like NTP transferase" evidence="8">
    <location>
        <begin position="3"/>
        <end position="155"/>
    </location>
</feature>
<dbReference type="EMBL" id="AZCX01000001">
    <property type="protein sequence ID" value="KRK49179.1"/>
    <property type="molecule type" value="Genomic_DNA"/>
</dbReference>
<dbReference type="GO" id="GO:0005525">
    <property type="term" value="F:GTP binding"/>
    <property type="evidence" value="ECO:0007669"/>
    <property type="project" value="UniProtKB-KW"/>
</dbReference>
<dbReference type="CDD" id="cd02503">
    <property type="entry name" value="MobA"/>
    <property type="match status" value="1"/>
</dbReference>
<keyword evidence="4" id="KW-0547">Nucleotide-binding</keyword>
<dbReference type="STRING" id="1302272.FC96_GL000100"/>
<evidence type="ECO:0000256" key="4">
    <source>
        <dbReference type="ARBA" id="ARBA00022741"/>
    </source>
</evidence>
<dbReference type="AlphaFoldDB" id="A0A0R1HSB4"/>
<keyword evidence="10" id="KW-1185">Reference proteome</keyword>
<dbReference type="RefSeq" id="WP_054660397.1">
    <property type="nucleotide sequence ID" value="NZ_AZCX01000001.1"/>
</dbReference>
<dbReference type="InterPro" id="IPR029044">
    <property type="entry name" value="Nucleotide-diphossugar_trans"/>
</dbReference>
<dbReference type="SUPFAM" id="SSF53448">
    <property type="entry name" value="Nucleotide-diphospho-sugar transferases"/>
    <property type="match status" value="1"/>
</dbReference>
<comment type="caution">
    <text evidence="9">The sequence shown here is derived from an EMBL/GenBank/DDBJ whole genome shotgun (WGS) entry which is preliminary data.</text>
</comment>
<evidence type="ECO:0000313" key="9">
    <source>
        <dbReference type="EMBL" id="KRK49179.1"/>
    </source>
</evidence>
<reference evidence="9 10" key="1">
    <citation type="journal article" date="2015" name="Genome Announc.">
        <title>Expanding the biotechnology potential of lactobacilli through comparative genomics of 213 strains and associated genera.</title>
        <authorList>
            <person name="Sun Z."/>
            <person name="Harris H.M."/>
            <person name="McCann A."/>
            <person name="Guo C."/>
            <person name="Argimon S."/>
            <person name="Zhang W."/>
            <person name="Yang X."/>
            <person name="Jeffery I.B."/>
            <person name="Cooney J.C."/>
            <person name="Kagawa T.F."/>
            <person name="Liu W."/>
            <person name="Song Y."/>
            <person name="Salvetti E."/>
            <person name="Wrobel A."/>
            <person name="Rasinkangas P."/>
            <person name="Parkhill J."/>
            <person name="Rea M.C."/>
            <person name="O'Sullivan O."/>
            <person name="Ritari J."/>
            <person name="Douillard F.P."/>
            <person name="Paul Ross R."/>
            <person name="Yang R."/>
            <person name="Briner A.E."/>
            <person name="Felis G.E."/>
            <person name="de Vos W.M."/>
            <person name="Barrangou R."/>
            <person name="Klaenhammer T.R."/>
            <person name="Caufield P.W."/>
            <person name="Cui Y."/>
            <person name="Zhang H."/>
            <person name="O'Toole P.W."/>
        </authorList>
    </citation>
    <scope>NUCLEOTIDE SEQUENCE [LARGE SCALE GENOMIC DNA]</scope>
    <source>
        <strain evidence="9 10">JCM 15530</strain>
    </source>
</reference>
<dbReference type="GO" id="GO:0046872">
    <property type="term" value="F:metal ion binding"/>
    <property type="evidence" value="ECO:0007669"/>
    <property type="project" value="UniProtKB-KW"/>
</dbReference>
<accession>A0A0R1HSB4</accession>
<protein>
    <submittedName>
        <fullName evidence="9">Molybdopterin-guanine dinucleotide biosynthesis protein A family protein</fullName>
    </submittedName>
</protein>
<evidence type="ECO:0000256" key="1">
    <source>
        <dbReference type="ARBA" id="ARBA00022490"/>
    </source>
</evidence>
<dbReference type="Proteomes" id="UP000050911">
    <property type="component" value="Unassembled WGS sequence"/>
</dbReference>
<dbReference type="Pfam" id="PF12804">
    <property type="entry name" value="NTP_transf_3"/>
    <property type="match status" value="1"/>
</dbReference>
<dbReference type="InterPro" id="IPR025877">
    <property type="entry name" value="MobA-like_NTP_Trfase"/>
</dbReference>
<evidence type="ECO:0000313" key="10">
    <source>
        <dbReference type="Proteomes" id="UP000050911"/>
    </source>
</evidence>
<evidence type="ECO:0000256" key="2">
    <source>
        <dbReference type="ARBA" id="ARBA00022679"/>
    </source>
</evidence>
<name>A0A0R1HSB4_9LACO</name>
<dbReference type="GO" id="GO:0016779">
    <property type="term" value="F:nucleotidyltransferase activity"/>
    <property type="evidence" value="ECO:0007669"/>
    <property type="project" value="UniProtKB-ARBA"/>
</dbReference>
<organism evidence="9 10">
    <name type="scientific">Secundilactobacillus kimchicus JCM 15530</name>
    <dbReference type="NCBI Taxonomy" id="1302272"/>
    <lineage>
        <taxon>Bacteria</taxon>
        <taxon>Bacillati</taxon>
        <taxon>Bacillota</taxon>
        <taxon>Bacilli</taxon>
        <taxon>Lactobacillales</taxon>
        <taxon>Lactobacillaceae</taxon>
        <taxon>Secundilactobacillus</taxon>
    </lineage>
</organism>
<keyword evidence="3" id="KW-0479">Metal-binding</keyword>
<gene>
    <name evidence="9" type="ORF">FC96_GL000100</name>
</gene>
<dbReference type="PANTHER" id="PTHR19136:SF81">
    <property type="entry name" value="MOLYBDENUM COFACTOR GUANYLYLTRANSFERASE"/>
    <property type="match status" value="1"/>
</dbReference>
<evidence type="ECO:0000256" key="3">
    <source>
        <dbReference type="ARBA" id="ARBA00022723"/>
    </source>
</evidence>
<keyword evidence="6" id="KW-0342">GTP-binding</keyword>
<proteinExistence type="predicted"/>
<keyword evidence="7" id="KW-0501">Molybdenum cofactor biosynthesis</keyword>
<dbReference type="GO" id="GO:0006777">
    <property type="term" value="P:Mo-molybdopterin cofactor biosynthetic process"/>
    <property type="evidence" value="ECO:0007669"/>
    <property type="project" value="UniProtKB-KW"/>
</dbReference>
<dbReference type="PANTHER" id="PTHR19136">
    <property type="entry name" value="MOLYBDENUM COFACTOR GUANYLYLTRANSFERASE"/>
    <property type="match status" value="1"/>
</dbReference>
<keyword evidence="5" id="KW-0460">Magnesium</keyword>
<sequence>MIGLVLAGGQSKRFGQDKACYYQPGKTVNNAALAVSKLTMLCDVVLIAANSQNQAVLTRQFQDQHTVTVLTDQPAYAAQGPLSGLYAAAFYRQRASEYLLLAVDYPNLRPATLAQVASQPNCYAATPGAVHYTIAHFTISFQQLRDYLLLADNRLGQFLKTACGCRPVTFPATAEFQNLNYPEENRNANQRPNE</sequence>
<dbReference type="PATRIC" id="fig|1302272.5.peg.98"/>
<evidence type="ECO:0000256" key="5">
    <source>
        <dbReference type="ARBA" id="ARBA00022842"/>
    </source>
</evidence>
<evidence type="ECO:0000256" key="6">
    <source>
        <dbReference type="ARBA" id="ARBA00023134"/>
    </source>
</evidence>
<evidence type="ECO:0000259" key="8">
    <source>
        <dbReference type="Pfam" id="PF12804"/>
    </source>
</evidence>
<dbReference type="InterPro" id="IPR013482">
    <property type="entry name" value="Molybde_CF_guanTrfase"/>
</dbReference>
<evidence type="ECO:0000256" key="7">
    <source>
        <dbReference type="ARBA" id="ARBA00023150"/>
    </source>
</evidence>
<dbReference type="OrthoDB" id="9788394at2"/>